<dbReference type="RefSeq" id="WP_160425666.1">
    <property type="nucleotide sequence ID" value="NZ_WSTA01000060.1"/>
</dbReference>
<dbReference type="Pfam" id="PF05368">
    <property type="entry name" value="NmrA"/>
    <property type="match status" value="1"/>
</dbReference>
<accession>A0A6I4NYN0</accession>
<protein>
    <submittedName>
        <fullName evidence="4">NAD(P)H-binding protein</fullName>
    </submittedName>
</protein>
<gene>
    <name evidence="4" type="ORF">GB864_12855</name>
</gene>
<organism evidence="4 5">
    <name type="scientific">Agromyces seonyuensis</name>
    <dbReference type="NCBI Taxonomy" id="2662446"/>
    <lineage>
        <taxon>Bacteria</taxon>
        <taxon>Bacillati</taxon>
        <taxon>Actinomycetota</taxon>
        <taxon>Actinomycetes</taxon>
        <taxon>Micrococcales</taxon>
        <taxon>Microbacteriaceae</taxon>
        <taxon>Agromyces</taxon>
    </lineage>
</organism>
<dbReference type="InterPro" id="IPR008030">
    <property type="entry name" value="NmrA-like"/>
</dbReference>
<dbReference type="Proteomes" id="UP000438182">
    <property type="component" value="Unassembled WGS sequence"/>
</dbReference>
<evidence type="ECO:0000259" key="3">
    <source>
        <dbReference type="Pfam" id="PF05368"/>
    </source>
</evidence>
<evidence type="ECO:0000256" key="1">
    <source>
        <dbReference type="ARBA" id="ARBA00022857"/>
    </source>
</evidence>
<evidence type="ECO:0000313" key="4">
    <source>
        <dbReference type="EMBL" id="MWB99433.1"/>
    </source>
</evidence>
<evidence type="ECO:0000256" key="2">
    <source>
        <dbReference type="ARBA" id="ARBA00023002"/>
    </source>
</evidence>
<dbReference type="InterPro" id="IPR036291">
    <property type="entry name" value="NAD(P)-bd_dom_sf"/>
</dbReference>
<feature type="domain" description="NmrA-like" evidence="3">
    <location>
        <begin position="2"/>
        <end position="241"/>
    </location>
</feature>
<keyword evidence="2" id="KW-0560">Oxidoreductase</keyword>
<dbReference type="Gene3D" id="3.90.25.10">
    <property type="entry name" value="UDP-galactose 4-epimerase, domain 1"/>
    <property type="match status" value="1"/>
</dbReference>
<dbReference type="PANTHER" id="PTHR47706">
    <property type="entry name" value="NMRA-LIKE FAMILY PROTEIN"/>
    <property type="match status" value="1"/>
</dbReference>
<dbReference type="InterPro" id="IPR051609">
    <property type="entry name" value="NmrA/Isoflavone_reductase-like"/>
</dbReference>
<keyword evidence="1" id="KW-0521">NADP</keyword>
<dbReference type="EMBL" id="WSTA01000060">
    <property type="protein sequence ID" value="MWB99433.1"/>
    <property type="molecule type" value="Genomic_DNA"/>
</dbReference>
<name>A0A6I4NYN0_9MICO</name>
<dbReference type="SUPFAM" id="SSF51735">
    <property type="entry name" value="NAD(P)-binding Rossmann-fold domains"/>
    <property type="match status" value="1"/>
</dbReference>
<dbReference type="Gene3D" id="3.40.50.720">
    <property type="entry name" value="NAD(P)-binding Rossmann-like Domain"/>
    <property type="match status" value="1"/>
</dbReference>
<sequence length="298" mass="31712">MSTTVFVAGATGNLGSKIVTELVDRGATVRVLVREGKADGGDALRHLVSTGVVDVVIGDLSDDVAILAGHLEGVDVVVSAVQGGPDVIVDGQTNLLRAAEAAGVTRMIPSDFSADLHRLDYGDNLFLDMRKKADEAFAGSTVKPTFVLNGGFMEVMLAPFMGIVDLEHGTFSYWGDGEQALDFTSIPDTAAYAAAAALDESAADRTVSVAGSVLTMTQLHAEVEQATGRTLEIRELGTVDDLRAEIERRKQTATNPYEFVSLQYQWAMVTGKAKLQNLNNADYPDITPTTVAEFLATR</sequence>
<dbReference type="PANTHER" id="PTHR47706:SF9">
    <property type="entry name" value="NMRA-LIKE DOMAIN-CONTAINING PROTEIN-RELATED"/>
    <property type="match status" value="1"/>
</dbReference>
<dbReference type="GO" id="GO:0016491">
    <property type="term" value="F:oxidoreductase activity"/>
    <property type="evidence" value="ECO:0007669"/>
    <property type="project" value="UniProtKB-KW"/>
</dbReference>
<dbReference type="AlphaFoldDB" id="A0A6I4NYN0"/>
<keyword evidence="5" id="KW-1185">Reference proteome</keyword>
<evidence type="ECO:0000313" key="5">
    <source>
        <dbReference type="Proteomes" id="UP000438182"/>
    </source>
</evidence>
<proteinExistence type="predicted"/>
<reference evidence="4 5" key="1">
    <citation type="submission" date="2019-12" db="EMBL/GenBank/DDBJ databases">
        <authorList>
            <person name="Kim Y.S."/>
        </authorList>
    </citation>
    <scope>NUCLEOTIDE SEQUENCE [LARGE SCALE GENOMIC DNA]</scope>
    <source>
        <strain evidence="4 5">MMS17-SY077</strain>
    </source>
</reference>
<comment type="caution">
    <text evidence="4">The sequence shown here is derived from an EMBL/GenBank/DDBJ whole genome shotgun (WGS) entry which is preliminary data.</text>
</comment>